<dbReference type="GO" id="GO:0009067">
    <property type="term" value="P:aspartate family amino acid biosynthetic process"/>
    <property type="evidence" value="ECO:0007669"/>
    <property type="project" value="InterPro"/>
</dbReference>
<comment type="catalytic activity">
    <reaction evidence="14">
        <text>L-aspartate + ATP = 4-phospho-L-aspartate + ADP</text>
        <dbReference type="Rhea" id="RHEA:23776"/>
        <dbReference type="ChEBI" id="CHEBI:29991"/>
        <dbReference type="ChEBI" id="CHEBI:30616"/>
        <dbReference type="ChEBI" id="CHEBI:57535"/>
        <dbReference type="ChEBI" id="CHEBI:456216"/>
        <dbReference type="EC" id="2.7.2.4"/>
    </reaction>
    <physiologicalReaction direction="left-to-right" evidence="14">
        <dbReference type="Rhea" id="RHEA:23777"/>
    </physiologicalReaction>
</comment>
<evidence type="ECO:0000313" key="18">
    <source>
        <dbReference type="Proteomes" id="UP001153069"/>
    </source>
</evidence>
<comment type="function">
    <text evidence="13">Bifunctional aspartate kinase and homoserine dehydrogenase that catalyzes the first and the third steps toward the synthesis of lysine, methionine and threonine from aspartate.</text>
</comment>
<dbReference type="NCBIfam" id="TIGR00657">
    <property type="entry name" value="asp_kinases"/>
    <property type="match status" value="1"/>
</dbReference>
<name>A0A9N8D748_9STRA</name>
<evidence type="ECO:0000259" key="16">
    <source>
        <dbReference type="PROSITE" id="PS51671"/>
    </source>
</evidence>
<evidence type="ECO:0000256" key="8">
    <source>
        <dbReference type="ARBA" id="ARBA00022857"/>
    </source>
</evidence>
<dbReference type="Gene3D" id="3.30.360.10">
    <property type="entry name" value="Dihydrodipicolinate Reductase, domain 2"/>
    <property type="match status" value="1"/>
</dbReference>
<dbReference type="PANTHER" id="PTHR43070">
    <property type="match status" value="1"/>
</dbReference>
<dbReference type="Gene3D" id="3.30.2130.10">
    <property type="entry name" value="VC0802-like"/>
    <property type="match status" value="1"/>
</dbReference>
<dbReference type="Gene3D" id="3.40.50.720">
    <property type="entry name" value="NAD(P)-binding Rossmann-like Domain"/>
    <property type="match status" value="1"/>
</dbReference>
<dbReference type="PANTHER" id="PTHR43070:SF5">
    <property type="entry name" value="HOMOSERINE DEHYDROGENASE"/>
    <property type="match status" value="1"/>
</dbReference>
<evidence type="ECO:0000256" key="10">
    <source>
        <dbReference type="ARBA" id="ARBA00023027"/>
    </source>
</evidence>
<evidence type="ECO:0000256" key="13">
    <source>
        <dbReference type="ARBA" id="ARBA00044938"/>
    </source>
</evidence>
<dbReference type="Proteomes" id="UP001153069">
    <property type="component" value="Unassembled WGS sequence"/>
</dbReference>
<dbReference type="InterPro" id="IPR001048">
    <property type="entry name" value="Asp/Glu/Uridylate_kinase"/>
</dbReference>
<evidence type="ECO:0000256" key="1">
    <source>
        <dbReference type="ARBA" id="ARBA00007952"/>
    </source>
</evidence>
<keyword evidence="10" id="KW-0520">NAD</keyword>
<proteinExistence type="inferred from homology"/>
<evidence type="ECO:0000256" key="6">
    <source>
        <dbReference type="ARBA" id="ARBA00022777"/>
    </source>
</evidence>
<dbReference type="GO" id="GO:0004412">
    <property type="term" value="F:homoserine dehydrogenase activity"/>
    <property type="evidence" value="ECO:0007669"/>
    <property type="project" value="InterPro"/>
</dbReference>
<evidence type="ECO:0000313" key="17">
    <source>
        <dbReference type="EMBL" id="CAB9497572.1"/>
    </source>
</evidence>
<dbReference type="SUPFAM" id="SSF51735">
    <property type="entry name" value="NAD(P)-binding Rossmann-fold domains"/>
    <property type="match status" value="1"/>
</dbReference>
<dbReference type="AlphaFoldDB" id="A0A9N8D748"/>
<feature type="region of interest" description="Disordered" evidence="15">
    <location>
        <begin position="193"/>
        <end position="215"/>
    </location>
</feature>
<evidence type="ECO:0000256" key="2">
    <source>
        <dbReference type="ARBA" id="ARBA00010046"/>
    </source>
</evidence>
<dbReference type="GO" id="GO:0004072">
    <property type="term" value="F:aspartate kinase activity"/>
    <property type="evidence" value="ECO:0007669"/>
    <property type="project" value="UniProtKB-EC"/>
</dbReference>
<evidence type="ECO:0000256" key="11">
    <source>
        <dbReference type="ARBA" id="ARBA00023053"/>
    </source>
</evidence>
<dbReference type="Pfam" id="PF00696">
    <property type="entry name" value="AA_kinase"/>
    <property type="match status" value="1"/>
</dbReference>
<dbReference type="FunFam" id="3.30.2130.10:FF:000001">
    <property type="entry name" value="Bifunctional aspartokinase/homoserine dehydrogenase"/>
    <property type="match status" value="1"/>
</dbReference>
<evidence type="ECO:0000256" key="9">
    <source>
        <dbReference type="ARBA" id="ARBA00023002"/>
    </source>
</evidence>
<evidence type="ECO:0000256" key="15">
    <source>
        <dbReference type="SAM" id="MobiDB-lite"/>
    </source>
</evidence>
<dbReference type="CDD" id="cd04921">
    <property type="entry name" value="ACT_AKi-HSDH-ThrA-like_1"/>
    <property type="match status" value="1"/>
</dbReference>
<evidence type="ECO:0000256" key="12">
    <source>
        <dbReference type="ARBA" id="ARBA00029440"/>
    </source>
</evidence>
<dbReference type="InterPro" id="IPR045865">
    <property type="entry name" value="ACT-like_dom_sf"/>
</dbReference>
<dbReference type="Pfam" id="PF00742">
    <property type="entry name" value="Homoserine_dh"/>
    <property type="match status" value="1"/>
</dbReference>
<protein>
    <submittedName>
        <fullName evidence="17">Aspartokinase/homoserine dehydrogenase, chloroplastic</fullName>
    </submittedName>
</protein>
<dbReference type="InterPro" id="IPR054352">
    <property type="entry name" value="ACT_Aspartokinase"/>
</dbReference>
<dbReference type="PROSITE" id="PS51671">
    <property type="entry name" value="ACT"/>
    <property type="match status" value="2"/>
</dbReference>
<dbReference type="CDD" id="cd04922">
    <property type="entry name" value="ACT_AKi-HSDH-ThrA_2"/>
    <property type="match status" value="1"/>
</dbReference>
<dbReference type="InterPro" id="IPR036393">
    <property type="entry name" value="AceGlu_kinase-like_sf"/>
</dbReference>
<dbReference type="InterPro" id="IPR001341">
    <property type="entry name" value="Asp_kinase"/>
</dbReference>
<evidence type="ECO:0000256" key="3">
    <source>
        <dbReference type="ARBA" id="ARBA00022679"/>
    </source>
</evidence>
<feature type="domain" description="ACT" evidence="16">
    <location>
        <begin position="494"/>
        <end position="568"/>
    </location>
</feature>
<dbReference type="InterPro" id="IPR018042">
    <property type="entry name" value="Aspartate_kinase_CS"/>
</dbReference>
<evidence type="ECO:0000256" key="14">
    <source>
        <dbReference type="ARBA" id="ARBA00048561"/>
    </source>
</evidence>
<organism evidence="17 18">
    <name type="scientific">Seminavis robusta</name>
    <dbReference type="NCBI Taxonomy" id="568900"/>
    <lineage>
        <taxon>Eukaryota</taxon>
        <taxon>Sar</taxon>
        <taxon>Stramenopiles</taxon>
        <taxon>Ochrophyta</taxon>
        <taxon>Bacillariophyta</taxon>
        <taxon>Bacillariophyceae</taxon>
        <taxon>Bacillariophycidae</taxon>
        <taxon>Naviculales</taxon>
        <taxon>Naviculaceae</taxon>
        <taxon>Seminavis</taxon>
    </lineage>
</organism>
<evidence type="ECO:0000256" key="5">
    <source>
        <dbReference type="ARBA" id="ARBA00022741"/>
    </source>
</evidence>
<keyword evidence="5" id="KW-0547">Nucleotide-binding</keyword>
<accession>A0A9N8D748</accession>
<keyword evidence="9" id="KW-0560">Oxidoreductase</keyword>
<dbReference type="Pfam" id="PF22468">
    <property type="entry name" value="ACT_9"/>
    <property type="match status" value="2"/>
</dbReference>
<reference evidence="17" key="1">
    <citation type="submission" date="2020-06" db="EMBL/GenBank/DDBJ databases">
        <authorList>
            <consortium name="Plant Systems Biology data submission"/>
        </authorList>
    </citation>
    <scope>NUCLEOTIDE SEQUENCE</scope>
    <source>
        <strain evidence="17">D6</strain>
    </source>
</reference>
<gene>
    <name evidence="17" type="ORF">SEMRO_22_G015170.1</name>
</gene>
<keyword evidence="18" id="KW-1185">Reference proteome</keyword>
<keyword evidence="3" id="KW-0808">Transferase</keyword>
<comment type="pathway">
    <text evidence="12">Amino-acid biosynthesis.</text>
</comment>
<dbReference type="SUPFAM" id="SSF55347">
    <property type="entry name" value="Glyceraldehyde-3-phosphate dehydrogenase-like, C-terminal domain"/>
    <property type="match status" value="1"/>
</dbReference>
<evidence type="ECO:0000256" key="7">
    <source>
        <dbReference type="ARBA" id="ARBA00022840"/>
    </source>
</evidence>
<comment type="similarity">
    <text evidence="2">In the N-terminal section; belongs to the aspartokinase family.</text>
</comment>
<dbReference type="InterPro" id="IPR002912">
    <property type="entry name" value="ACT_dom"/>
</dbReference>
<dbReference type="InterPro" id="IPR011147">
    <property type="entry name" value="Bifunc_Aspkin/hSer_DH"/>
</dbReference>
<evidence type="ECO:0000256" key="4">
    <source>
        <dbReference type="ARBA" id="ARBA00022723"/>
    </source>
</evidence>
<dbReference type="InterPro" id="IPR036291">
    <property type="entry name" value="NAD(P)-bd_dom_sf"/>
</dbReference>
<keyword evidence="4" id="KW-0479">Metal-binding</keyword>
<dbReference type="Gene3D" id="3.40.1160.10">
    <property type="entry name" value="Acetylglutamate kinase-like"/>
    <property type="match status" value="2"/>
</dbReference>
<dbReference type="EMBL" id="CAICTM010000022">
    <property type="protein sequence ID" value="CAB9497572.1"/>
    <property type="molecule type" value="Genomic_DNA"/>
</dbReference>
<dbReference type="GO" id="GO:0005524">
    <property type="term" value="F:ATP binding"/>
    <property type="evidence" value="ECO:0007669"/>
    <property type="project" value="UniProtKB-KW"/>
</dbReference>
<dbReference type="SUPFAM" id="SSF55021">
    <property type="entry name" value="ACT-like"/>
    <property type="match status" value="2"/>
</dbReference>
<keyword evidence="6" id="KW-0418">Kinase</keyword>
<keyword evidence="11" id="KW-0915">Sodium</keyword>
<keyword evidence="8" id="KW-0521">NADP</keyword>
<dbReference type="PROSITE" id="PS00324">
    <property type="entry name" value="ASPARTOKINASE"/>
    <property type="match status" value="1"/>
</dbReference>
<comment type="similarity">
    <text evidence="1">In the C-terminal section; belongs to the homoserine dehydrogenase family.</text>
</comment>
<feature type="domain" description="ACT" evidence="16">
    <location>
        <begin position="413"/>
        <end position="488"/>
    </location>
</feature>
<dbReference type="InterPro" id="IPR001342">
    <property type="entry name" value="HDH_cat"/>
</dbReference>
<keyword evidence="7" id="KW-0067">ATP-binding</keyword>
<dbReference type="OrthoDB" id="67851at2759"/>
<dbReference type="SUPFAM" id="SSF53633">
    <property type="entry name" value="Carbamate kinase-like"/>
    <property type="match status" value="2"/>
</dbReference>
<comment type="caution">
    <text evidence="17">The sequence shown here is derived from an EMBL/GenBank/DDBJ whole genome shotgun (WGS) entry which is preliminary data.</text>
</comment>
<dbReference type="GO" id="GO:0046872">
    <property type="term" value="F:metal ion binding"/>
    <property type="evidence" value="ECO:0007669"/>
    <property type="project" value="UniProtKB-KW"/>
</dbReference>
<sequence>MSAPDQSPLAGKDWLVHKFGGTSVASAECFLRVVQIIEDSLDNTKNVAIVVSAMGGKPKTTDLLLSTVSAAASRDDAAVQAAIQKILDKHTSCLETLFGSELPAELERLLSVVKKDIDDILDILKTVSLMKWQAARISELVSGYGEVWSTQILAALLQMRASAKTKNQQALPTNGNNHQDAYLLPSTIPNKSESLSMDAEDSDESPANDQNDHNGIDATNEFYYVDARRVIIVDEDAVQTGAVCWDISQTKLQDVYREACAKAQNPKSKVHLVMTGYVASNTNGVATTLQRDGSDYSAAILGRLLGAAQINIWTDVDGCLSADPRRVPGAYVIPDVSYNEAMELSYFGAKVIHPKTMQPAISSNPQIPIFIRNTFNPTFRGTRIFTVSTTASGDGDKCVCGFSSIENIALINVEGTGMMGVPGVANRLFGTLEKMQVNVILISQASSEHSITFATRQDHVGTAKAALEEEFRREIHANHITEIQVKEPCSIIAAVGDGMSNVAGVSGRFFSALGQAKINVLAISQGCSERNISAVVKTEESTRALRAIHAAFRLSHTTVRVGIVGLENNEIGTSLLKLLQAQRDKLRSIFDVDLQVVAVVPNSTADRIVRLTVDKPGTNDSITNMAYNDAMSGDASNMEDSAVSFKGQTHEIATVEAGGLESLYGVLFQEECTHHVCFDCTSNPQVGKMHAAWLRSGINIVTANNTGLSGPKEQLDEIRAAEKLYGKLSAHYLREVTVGGALPVITTLHSLLDSGDRIRRMDGIMSVSMSFIMYRISPPPRGSACYKFDEEFTMGAFGADTHSNEPCLFSEAIKEAVSLGLMEKDPSLDLNNDYTARNLMVLAQELGVEQNVSAASIQESSEKLLEVCMPDGAKIDYQDISSGAMDEAIKKRVDAARERGCVLRHISSVNVRDRGISIRIVEVPDTHVFALTPPSCETVRFFTHRHETYPLVIQGPSAGADSTASALLAELLHLMKEKVGPRRVTLSRRGSATLLSNESLKGLEE</sequence>